<feature type="repeat" description="WD" evidence="3">
    <location>
        <begin position="1117"/>
        <end position="1158"/>
    </location>
</feature>
<feature type="repeat" description="WD" evidence="3">
    <location>
        <begin position="1048"/>
        <end position="1074"/>
    </location>
</feature>
<dbReference type="Pfam" id="PF00400">
    <property type="entry name" value="WD40"/>
    <property type="match status" value="10"/>
</dbReference>
<evidence type="ECO:0000256" key="3">
    <source>
        <dbReference type="PROSITE-ProRule" id="PRU00221"/>
    </source>
</evidence>
<dbReference type="Gene3D" id="3.40.50.300">
    <property type="entry name" value="P-loop containing nucleotide triphosphate hydrolases"/>
    <property type="match status" value="1"/>
</dbReference>
<feature type="repeat" description="WD" evidence="3">
    <location>
        <begin position="1243"/>
        <end position="1276"/>
    </location>
</feature>
<dbReference type="Pfam" id="PF02383">
    <property type="entry name" value="Syja_N"/>
    <property type="match status" value="1"/>
</dbReference>
<dbReference type="GO" id="GO:0043812">
    <property type="term" value="F:phosphatidylinositol-4-phosphate phosphatase activity"/>
    <property type="evidence" value="ECO:0007669"/>
    <property type="project" value="TreeGrafter"/>
</dbReference>
<reference evidence="6 7" key="1">
    <citation type="journal article" date="2019" name="Sci. Rep.">
        <title>Comparative genomics of chytrid fungi reveal insights into the obligate biotrophic and pathogenic lifestyle of Synchytrium endobioticum.</title>
        <authorList>
            <person name="van de Vossenberg B.T.L.H."/>
            <person name="Warris S."/>
            <person name="Nguyen H.D.T."/>
            <person name="van Gent-Pelzer M.P.E."/>
            <person name="Joly D.L."/>
            <person name="van de Geest H.C."/>
            <person name="Bonants P.J.M."/>
            <person name="Smith D.S."/>
            <person name="Levesque C.A."/>
            <person name="van der Lee T.A.J."/>
        </authorList>
    </citation>
    <scope>NUCLEOTIDE SEQUENCE [LARGE SCALE GENOMIC DNA]</scope>
    <source>
        <strain evidence="6 7">JEL517</strain>
    </source>
</reference>
<feature type="transmembrane region" description="Helical" evidence="4">
    <location>
        <begin position="1843"/>
        <end position="1864"/>
    </location>
</feature>
<dbReference type="SUPFAM" id="SSF52540">
    <property type="entry name" value="P-loop containing nucleoside triphosphate hydrolases"/>
    <property type="match status" value="1"/>
</dbReference>
<feature type="repeat" description="WD" evidence="3">
    <location>
        <begin position="1201"/>
        <end position="1242"/>
    </location>
</feature>
<dbReference type="InterPro" id="IPR011047">
    <property type="entry name" value="Quinoprotein_ADH-like_sf"/>
</dbReference>
<comment type="caution">
    <text evidence="6">The sequence shown here is derived from an EMBL/GenBank/DDBJ whole genome shotgun (WGS) entry which is preliminary data.</text>
</comment>
<sequence length="1934" mass="215991">MVPVLLDNGPYPSSALITAGMLRFDLANNAVEPTKTETLEALYLEVLHQLATATAIPLRRLSITESNLSILTTDETLKSLKTWLQPIDQQQDIYELGRKRLISTRTWIIDEITSWASSSHSDQQVYWLSGVAGSGKSVVAASAVDKLETLNLLAASFFCKHNQEQCNDPSKLVASLAYQFAMADTNVAQALTQLRDKEPDFLTKSSSVGFRFEKLIVRPLMSYKSGRKVVVIDALDEAAPEGSEARNDFFRLLGSDWNRLPTDLLLFVTSRPLDDIKENLSSYKPRLIELNDANNIKDIELYAHDRMSKLIHRLPDQVTANHLAAQIANMAQGLFVWLHLACEQIRKSTNPVDTVKQLAENTFGSGDKRLDTIYSRALLSAHHQASDDDIALYSTIMGAILALKQPMGVEGLSVLVNLPSIVVKTCLARVESLLIVRDNAVQVMHKSVADFLTSSTRCTAEAAKFYINTSQVDQDLAYLCLKILNENLRYNIIALANPFKRNVDIEGVAPLLKANIPDVLRYACIYFQEHLPVSHSPGCKYLISDIVSELDIFLSNHLLEWLEVLSYISNVPSGLQSLTVTGDWMTKVDTLVGVDGVKFCYFPSFMGGLIDEAQRFIKEFYLPITTSALHIYYSALPFCPKGSYIYKRYYPMYRAKPFMISVDTGDDDEWSPCLQTLEGHYSGITTVAGSRNGRYLVSGAADGFIIIWNENTGALDRVLPAHTNAVSQVIVADEQGWIISASLDYTVKIWDLTTGTLIHTLAHDEPVTTAVLIGNYIYSGSKYGTLRQWDISQRDGEGRVLEGHIDSNVSLSFAGNRMLIVSSDGILEVRDSTTNTVILTLRDPSGNTTASTLSKDAELAVIGSGDLAVRLYDLRTGELFNTLYGHNETILSVVVSSDKAVVVSAAADMTIRVWNGTSGVLVKSLLSHTDIITSMTFSSDGFRLISGSEDETIKFWHLSSFESGGKAHDGRHESAVLTGSYSGDERKIVTGSYDTSLKIWDVNTNKLLTTLTGHRRGIIWIPLKGSNYKLAETDVFQLIAVLSAAFLDENRIVSSSSDATLRVWNSTTGEVIRVLEGHTNDIWTVRVTSDNKFILSGSNDTTMRLWSATSYDYIRTYTGHTGPVRCVAFSPDNRRILSAASDCDAKVWDLETGKCLATLEGHTEPVWSCTYSPNGKLIVTGAYDETISVWNSKTFKLLRTRQMHSSGVRTVAFSPDSKYIVSGSYDKSIIVWNSDASTPLAKLTAHAGPILNLTFSNSGKTMLSSSWDCTTKVWDVGTWGLVSEVGDDFYLKLNSADLEELRNESGVLNDGWLLARQYMGVVPGDVGSEYTSETTITFEPVFLDPTQRSETLVVNRENGHIRLNAPPPPSLRQEEHQTIYGLIGTIGLNAGMSRVGKLLGKDIFKLTGYRLIPVFKSPPILSQQQTSDDATYRSLLDQVLGSKSFYFSYAYDLTHTLQRQAQLAATSKKVPMWKKVDVRFFWNSFLQRKLIDLTLRDKDQDLSNFILPIICGFVEIQPSSLNGRSFTFGLISRRSHYRAGTRYNSRGIDDEGNVSNFVETEQLVILDEAGQRTSFVQTRGSIPLYWKQITNVKYTPKLEIEQNPKTPASFKKHFADQIARYGNQVAVNLVNSHGYESRLGEEFAKQIKYAGDSRIKYIAFDFHQECRKMQWHRISLLVDQIENELNQYGYTRIDEKGQLIRPQMGIVRTNCMDCLDRTNVVQSVLARRSLTQQLRELGILSAKETVEETGFFETMFKNVWADNADEVSRQYSGTGALKTDFTRTGKRSQAGLIQDGLNSVERYIRNNFFDGSRQDAYDFFLGLYEVRPGGMSPFTRYERDLKYYTLPAVALISLIMTLASLFFIDFDTVVSRIMYSAFWTTLTYGALRFIVLFGKDFVARPTLVRPKVELPQGVNLERVDRSGAGKWPEKPAQS</sequence>
<dbReference type="GeneID" id="42002003"/>
<keyword evidence="4" id="KW-1133">Transmembrane helix</keyword>
<dbReference type="InterPro" id="IPR036322">
    <property type="entry name" value="WD40_repeat_dom_sf"/>
</dbReference>
<gene>
    <name evidence="6" type="ORF">SmJEL517_g00777</name>
</gene>
<dbReference type="InterPro" id="IPR020472">
    <property type="entry name" value="WD40_PAC1"/>
</dbReference>
<feature type="domain" description="SAC" evidence="5">
    <location>
        <begin position="1436"/>
        <end position="1773"/>
    </location>
</feature>
<dbReference type="PRINTS" id="PR00320">
    <property type="entry name" value="GPROTEINBRPT"/>
</dbReference>
<dbReference type="GO" id="GO:0046856">
    <property type="term" value="P:phosphatidylinositol dephosphorylation"/>
    <property type="evidence" value="ECO:0007669"/>
    <property type="project" value="TreeGrafter"/>
</dbReference>
<protein>
    <recommendedName>
        <fullName evidence="5">SAC domain-containing protein</fullName>
    </recommendedName>
</protein>
<dbReference type="PROSITE" id="PS50294">
    <property type="entry name" value="WD_REPEATS_REGION"/>
    <property type="match status" value="10"/>
</dbReference>
<feature type="repeat" description="WD" evidence="3">
    <location>
        <begin position="1159"/>
        <end position="1200"/>
    </location>
</feature>
<dbReference type="InterPro" id="IPR027417">
    <property type="entry name" value="P-loop_NTPase"/>
</dbReference>
<keyword evidence="4" id="KW-0472">Membrane</keyword>
<dbReference type="CDD" id="cd00200">
    <property type="entry name" value="WD40"/>
    <property type="match status" value="2"/>
</dbReference>
<dbReference type="EMBL" id="QEAO01000002">
    <property type="protein sequence ID" value="TPX37654.1"/>
    <property type="molecule type" value="Genomic_DNA"/>
</dbReference>
<dbReference type="InterPro" id="IPR001680">
    <property type="entry name" value="WD40_rpt"/>
</dbReference>
<feature type="repeat" description="WD" evidence="3">
    <location>
        <begin position="969"/>
        <end position="1010"/>
    </location>
</feature>
<feature type="repeat" description="WD" evidence="3">
    <location>
        <begin position="1075"/>
        <end position="1116"/>
    </location>
</feature>
<evidence type="ECO:0000313" key="7">
    <source>
        <dbReference type="Proteomes" id="UP000319731"/>
    </source>
</evidence>
<dbReference type="PANTHER" id="PTHR45662:SF2">
    <property type="entry name" value="PHOSPHATIDYLINOSITOL-3-PHOSPHATASE SAC1"/>
    <property type="match status" value="1"/>
</dbReference>
<keyword evidence="4" id="KW-0812">Transmembrane</keyword>
<keyword evidence="7" id="KW-1185">Reference proteome</keyword>
<dbReference type="PROSITE" id="PS50082">
    <property type="entry name" value="WD_REPEATS_2"/>
    <property type="match status" value="11"/>
</dbReference>
<name>A0A507CHW0_9FUNG</name>
<dbReference type="Proteomes" id="UP000319731">
    <property type="component" value="Unassembled WGS sequence"/>
</dbReference>
<dbReference type="InterPro" id="IPR002013">
    <property type="entry name" value="SAC_dom"/>
</dbReference>
<feature type="repeat" description="WD" evidence="3">
    <location>
        <begin position="925"/>
        <end position="960"/>
    </location>
</feature>
<feature type="transmembrane region" description="Helical" evidence="4">
    <location>
        <begin position="1876"/>
        <end position="1894"/>
    </location>
</feature>
<feature type="repeat" description="WD" evidence="3">
    <location>
        <begin position="677"/>
        <end position="718"/>
    </location>
</feature>
<feature type="repeat" description="WD" evidence="3">
    <location>
        <begin position="883"/>
        <end position="924"/>
    </location>
</feature>
<keyword evidence="1 3" id="KW-0853">WD repeat</keyword>
<feature type="repeat" description="WD" evidence="3">
    <location>
        <begin position="719"/>
        <end position="760"/>
    </location>
</feature>
<dbReference type="PROSITE" id="PS00678">
    <property type="entry name" value="WD_REPEATS_1"/>
    <property type="match status" value="4"/>
</dbReference>
<evidence type="ECO:0000313" key="6">
    <source>
        <dbReference type="EMBL" id="TPX37654.1"/>
    </source>
</evidence>
<evidence type="ECO:0000256" key="2">
    <source>
        <dbReference type="ARBA" id="ARBA00022737"/>
    </source>
</evidence>
<evidence type="ECO:0000259" key="5">
    <source>
        <dbReference type="PROSITE" id="PS50275"/>
    </source>
</evidence>
<dbReference type="Pfam" id="PF24883">
    <property type="entry name" value="NPHP3_N"/>
    <property type="match status" value="1"/>
</dbReference>
<dbReference type="SUPFAM" id="SSF50998">
    <property type="entry name" value="Quinoprotein alcohol dehydrogenase-like"/>
    <property type="match status" value="1"/>
</dbReference>
<dbReference type="PROSITE" id="PS50275">
    <property type="entry name" value="SAC"/>
    <property type="match status" value="1"/>
</dbReference>
<dbReference type="InterPro" id="IPR019775">
    <property type="entry name" value="WD40_repeat_CS"/>
</dbReference>
<accession>A0A507CHW0</accession>
<dbReference type="PANTHER" id="PTHR45662">
    <property type="entry name" value="PHOSPHATIDYLINOSITIDE PHOSPHATASE SAC1"/>
    <property type="match status" value="1"/>
</dbReference>
<dbReference type="GO" id="GO:0005783">
    <property type="term" value="C:endoplasmic reticulum"/>
    <property type="evidence" value="ECO:0007669"/>
    <property type="project" value="TreeGrafter"/>
</dbReference>
<organism evidence="6 7">
    <name type="scientific">Synchytrium microbalum</name>
    <dbReference type="NCBI Taxonomy" id="1806994"/>
    <lineage>
        <taxon>Eukaryota</taxon>
        <taxon>Fungi</taxon>
        <taxon>Fungi incertae sedis</taxon>
        <taxon>Chytridiomycota</taxon>
        <taxon>Chytridiomycota incertae sedis</taxon>
        <taxon>Chytridiomycetes</taxon>
        <taxon>Synchytriales</taxon>
        <taxon>Synchytriaceae</taxon>
        <taxon>Synchytrium</taxon>
    </lineage>
</organism>
<evidence type="ECO:0000256" key="1">
    <source>
        <dbReference type="ARBA" id="ARBA00022574"/>
    </source>
</evidence>
<proteinExistence type="predicted"/>
<dbReference type="Gene3D" id="2.130.10.10">
    <property type="entry name" value="YVTN repeat-like/Quinoprotein amine dehydrogenase"/>
    <property type="match status" value="4"/>
</dbReference>
<dbReference type="InterPro" id="IPR056884">
    <property type="entry name" value="NPHP3-like_N"/>
</dbReference>
<dbReference type="InterPro" id="IPR015943">
    <property type="entry name" value="WD40/YVTN_repeat-like_dom_sf"/>
</dbReference>
<dbReference type="OrthoDB" id="405996at2759"/>
<keyword evidence="2" id="KW-0677">Repeat</keyword>
<dbReference type="SUPFAM" id="SSF50978">
    <property type="entry name" value="WD40 repeat-like"/>
    <property type="match status" value="1"/>
</dbReference>
<dbReference type="RefSeq" id="XP_031027565.1">
    <property type="nucleotide sequence ID" value="XM_031166706.1"/>
</dbReference>
<dbReference type="STRING" id="1806994.A0A507CHW0"/>
<evidence type="ECO:0000256" key="4">
    <source>
        <dbReference type="SAM" id="Phobius"/>
    </source>
</evidence>
<dbReference type="SMART" id="SM00320">
    <property type="entry name" value="WD40"/>
    <property type="match status" value="14"/>
</dbReference>